<proteinExistence type="predicted"/>
<dbReference type="Pfam" id="PF13589">
    <property type="entry name" value="HATPase_c_3"/>
    <property type="match status" value="1"/>
</dbReference>
<dbReference type="EMBL" id="UINC01063434">
    <property type="protein sequence ID" value="SVB91071.1"/>
    <property type="molecule type" value="Genomic_DNA"/>
</dbReference>
<sequence length="315" mass="34513">MSSTDRQSPQDHYRDQRDYVKAQELLGQSEYVASADASGVGLVDDEMIVVGMRSVRYATEAHAISDLVDNSIESGASQVHIACHFDGKGNVSEVATLDDGSGMETGFLPHSVRWGATSRKGQRNVFGRFGHGLSSASVNRGQRFAVYSRTDPGDVFHMTSLDLNDLPRDEETGAVRRPGCVEQALPVWVVDYAQKHVSGGVGAVMTVVVWSDLDRMKWHKEKALAHGFMQHLGICYGGWLGTVKIVVQGEAVDPVDPLFITPSHRYFDLEGFPKAIPFFSVEVPIADLDGEKHMVKVRISHIPVDAYDAQAKEGL</sequence>
<dbReference type="InterPro" id="IPR036890">
    <property type="entry name" value="HATPase_C_sf"/>
</dbReference>
<organism evidence="1">
    <name type="scientific">marine metagenome</name>
    <dbReference type="NCBI Taxonomy" id="408172"/>
    <lineage>
        <taxon>unclassified sequences</taxon>
        <taxon>metagenomes</taxon>
        <taxon>ecological metagenomes</taxon>
    </lineage>
</organism>
<feature type="non-terminal residue" evidence="1">
    <location>
        <position position="315"/>
    </location>
</feature>
<evidence type="ECO:0008006" key="2">
    <source>
        <dbReference type="Google" id="ProtNLM"/>
    </source>
</evidence>
<reference evidence="1" key="1">
    <citation type="submission" date="2018-05" db="EMBL/GenBank/DDBJ databases">
        <authorList>
            <person name="Lanie J.A."/>
            <person name="Ng W.-L."/>
            <person name="Kazmierczak K.M."/>
            <person name="Andrzejewski T.M."/>
            <person name="Davidsen T.M."/>
            <person name="Wayne K.J."/>
            <person name="Tettelin H."/>
            <person name="Glass J.I."/>
            <person name="Rusch D."/>
            <person name="Podicherti R."/>
            <person name="Tsui H.-C.T."/>
            <person name="Winkler M.E."/>
        </authorList>
    </citation>
    <scope>NUCLEOTIDE SEQUENCE</scope>
</reference>
<gene>
    <name evidence="1" type="ORF">METZ01_LOCUS243925</name>
</gene>
<protein>
    <recommendedName>
        <fullName evidence="2">Histidine kinase/HSP90-like ATPase domain-containing protein</fullName>
    </recommendedName>
</protein>
<dbReference type="AlphaFoldDB" id="A0A382HX86"/>
<name>A0A382HX86_9ZZZZ</name>
<dbReference type="Gene3D" id="3.30.565.10">
    <property type="entry name" value="Histidine kinase-like ATPase, C-terminal domain"/>
    <property type="match status" value="1"/>
</dbReference>
<dbReference type="SUPFAM" id="SSF55874">
    <property type="entry name" value="ATPase domain of HSP90 chaperone/DNA topoisomerase II/histidine kinase"/>
    <property type="match status" value="1"/>
</dbReference>
<evidence type="ECO:0000313" key="1">
    <source>
        <dbReference type="EMBL" id="SVB91071.1"/>
    </source>
</evidence>
<accession>A0A382HX86</accession>